<dbReference type="SUPFAM" id="SSF51735">
    <property type="entry name" value="NAD(P)-binding Rossmann-fold domains"/>
    <property type="match status" value="1"/>
</dbReference>
<accession>A0ABR6EQX4</accession>
<reference evidence="4 5" key="1">
    <citation type="submission" date="2019-11" db="EMBL/GenBank/DDBJ databases">
        <title>Description of Pedobacter sp. LMG 31462T.</title>
        <authorList>
            <person name="Carlier A."/>
            <person name="Qi S."/>
            <person name="Vandamme P."/>
        </authorList>
    </citation>
    <scope>NUCLEOTIDE SEQUENCE [LARGE SCALE GENOMIC DNA]</scope>
    <source>
        <strain evidence="4 5">LMG 31462</strain>
    </source>
</reference>
<keyword evidence="2" id="KW-0560">Oxidoreductase</keyword>
<dbReference type="InterPro" id="IPR013149">
    <property type="entry name" value="ADH-like_C"/>
</dbReference>
<dbReference type="Gene3D" id="3.40.50.720">
    <property type="entry name" value="NAD(P)-binding Rossmann-like Domain"/>
    <property type="match status" value="1"/>
</dbReference>
<dbReference type="InterPro" id="IPR014189">
    <property type="entry name" value="Quinone_OxRdtase_PIG3"/>
</dbReference>
<keyword evidence="1" id="KW-0521">NADP</keyword>
<dbReference type="EMBL" id="WNXC01000001">
    <property type="protein sequence ID" value="MBB2147649.1"/>
    <property type="molecule type" value="Genomic_DNA"/>
</dbReference>
<dbReference type="Pfam" id="PF00107">
    <property type="entry name" value="ADH_zinc_N"/>
    <property type="match status" value="1"/>
</dbReference>
<feature type="domain" description="Enoyl reductase (ER)" evidence="3">
    <location>
        <begin position="10"/>
        <end position="320"/>
    </location>
</feature>
<dbReference type="SMART" id="SM00829">
    <property type="entry name" value="PKS_ER"/>
    <property type="match status" value="1"/>
</dbReference>
<dbReference type="SUPFAM" id="SSF50129">
    <property type="entry name" value="GroES-like"/>
    <property type="match status" value="1"/>
</dbReference>
<proteinExistence type="predicted"/>
<evidence type="ECO:0000313" key="5">
    <source>
        <dbReference type="Proteomes" id="UP000636110"/>
    </source>
</evidence>
<gene>
    <name evidence="4" type="ORF">GM920_01870</name>
</gene>
<dbReference type="NCBIfam" id="TIGR02824">
    <property type="entry name" value="quinone_pig3"/>
    <property type="match status" value="1"/>
</dbReference>
<organism evidence="4 5">
    <name type="scientific">Pedobacter gandavensis</name>
    <dbReference type="NCBI Taxonomy" id="2679963"/>
    <lineage>
        <taxon>Bacteria</taxon>
        <taxon>Pseudomonadati</taxon>
        <taxon>Bacteroidota</taxon>
        <taxon>Sphingobacteriia</taxon>
        <taxon>Sphingobacteriales</taxon>
        <taxon>Sphingobacteriaceae</taxon>
        <taxon>Pedobacter</taxon>
    </lineage>
</organism>
<dbReference type="Pfam" id="PF08240">
    <property type="entry name" value="ADH_N"/>
    <property type="match status" value="1"/>
</dbReference>
<dbReference type="RefSeq" id="WP_182952913.1">
    <property type="nucleotide sequence ID" value="NZ_WNXC01000001.1"/>
</dbReference>
<sequence length="322" mass="35517">MKAIVITSFGAADVLKIEEREKPLINENEVLIRVKAAGVNRPDVFQRKGSYPPPPDVPQDILGLEVAGVIEEVGANVTQWKIDDKVCALVAGGGYATYVKVNAGHCLPVPEGLSFIEAAGLPETVFTVWSNVFQRGGLKANERLLVHGGSSGIGTTAIQLAKYIGAEVIVTVGSDQKGQYCLELGADRFINYKSQDFEDELKDHPVDVVLDMIGGAYFQMNIEVLKPDGRLVYINAMEGNMVSLNIMQMMRKRLSITGSTLRNREPEFKTALAQDILEKVWPMFKDRQYKSTVFKVFPMAEASKAHELMESSQHLGKIILEM</sequence>
<keyword evidence="5" id="KW-1185">Reference proteome</keyword>
<dbReference type="PANTHER" id="PTHR48106">
    <property type="entry name" value="QUINONE OXIDOREDUCTASE PIG3-RELATED"/>
    <property type="match status" value="1"/>
</dbReference>
<name>A0ABR6EQX4_9SPHI</name>
<dbReference type="InterPro" id="IPR036291">
    <property type="entry name" value="NAD(P)-bd_dom_sf"/>
</dbReference>
<comment type="caution">
    <text evidence="4">The sequence shown here is derived from an EMBL/GenBank/DDBJ whole genome shotgun (WGS) entry which is preliminary data.</text>
</comment>
<evidence type="ECO:0000256" key="2">
    <source>
        <dbReference type="ARBA" id="ARBA00023002"/>
    </source>
</evidence>
<evidence type="ECO:0000259" key="3">
    <source>
        <dbReference type="SMART" id="SM00829"/>
    </source>
</evidence>
<dbReference type="InterPro" id="IPR020843">
    <property type="entry name" value="ER"/>
</dbReference>
<dbReference type="InterPro" id="IPR011032">
    <property type="entry name" value="GroES-like_sf"/>
</dbReference>
<evidence type="ECO:0000256" key="1">
    <source>
        <dbReference type="ARBA" id="ARBA00022857"/>
    </source>
</evidence>
<evidence type="ECO:0000313" key="4">
    <source>
        <dbReference type="EMBL" id="MBB2147649.1"/>
    </source>
</evidence>
<protein>
    <submittedName>
        <fullName evidence="4">Zinc-binding dehydrogenase</fullName>
    </submittedName>
</protein>
<dbReference type="Gene3D" id="3.90.180.10">
    <property type="entry name" value="Medium-chain alcohol dehydrogenases, catalytic domain"/>
    <property type="match status" value="1"/>
</dbReference>
<dbReference type="Proteomes" id="UP000636110">
    <property type="component" value="Unassembled WGS sequence"/>
</dbReference>
<dbReference type="PANTHER" id="PTHR48106:SF8">
    <property type="entry name" value="OS02G0805600 PROTEIN"/>
    <property type="match status" value="1"/>
</dbReference>
<dbReference type="InterPro" id="IPR013154">
    <property type="entry name" value="ADH-like_N"/>
</dbReference>
<dbReference type="CDD" id="cd05276">
    <property type="entry name" value="p53_inducible_oxidoreductase"/>
    <property type="match status" value="1"/>
</dbReference>